<protein>
    <recommendedName>
        <fullName evidence="1">Heterokaryon incompatibility domain-containing protein</fullName>
    </recommendedName>
</protein>
<dbReference type="Proteomes" id="UP001600888">
    <property type="component" value="Unassembled WGS sequence"/>
</dbReference>
<feature type="domain" description="Heterokaryon incompatibility" evidence="1">
    <location>
        <begin position="220"/>
        <end position="382"/>
    </location>
</feature>
<dbReference type="PANTHER" id="PTHR33112">
    <property type="entry name" value="DOMAIN PROTEIN, PUTATIVE-RELATED"/>
    <property type="match status" value="1"/>
</dbReference>
<dbReference type="InterPro" id="IPR010730">
    <property type="entry name" value="HET"/>
</dbReference>
<accession>A0ABR4EV95</accession>
<sequence>MFCDDCRAVIFDDKAAAGFVADEDTGRFLKLDQDDGPRRLPVEYQVKDTYPDLSRLSLSASKGCGLCKTLRDTIQSADVEDAMARVGFDGTGNTELTLTMDYVWRAMVCSFGLSMLIVNLNMKRNDVVDSNHWVRFMIESAPDDPCQKWLRTDNSAAVPADSLSFKAAAWIRARLESCSTVCHPMKETKFLPSRLVRVDCDPPRLVVTRHLTRSDGLEKYAALGYCWGKPDEAKMQLKTKNTTIHVMLEGIPEPEITRVLKEAVQATRALGIPFLWVDALCIIQGDKGDWERESKMMGKIYNEASCTLCAISSNSCLEGFLQLRPALLSIPFRSKLDPSIAGEYSLRFRGIVSSQARSLESIRYSAVYEDFTASNWAQRGWT</sequence>
<organism evidence="2 3">
    <name type="scientific">Diaporthe vaccinii</name>
    <dbReference type="NCBI Taxonomy" id="105482"/>
    <lineage>
        <taxon>Eukaryota</taxon>
        <taxon>Fungi</taxon>
        <taxon>Dikarya</taxon>
        <taxon>Ascomycota</taxon>
        <taxon>Pezizomycotina</taxon>
        <taxon>Sordariomycetes</taxon>
        <taxon>Sordariomycetidae</taxon>
        <taxon>Diaporthales</taxon>
        <taxon>Diaporthaceae</taxon>
        <taxon>Diaporthe</taxon>
        <taxon>Diaporthe eres species complex</taxon>
    </lineage>
</organism>
<keyword evidence="3" id="KW-1185">Reference proteome</keyword>
<evidence type="ECO:0000259" key="1">
    <source>
        <dbReference type="Pfam" id="PF06985"/>
    </source>
</evidence>
<gene>
    <name evidence="2" type="ORF">FJTKL_07140</name>
</gene>
<dbReference type="PANTHER" id="PTHR33112:SF16">
    <property type="entry name" value="HETEROKARYON INCOMPATIBILITY DOMAIN-CONTAINING PROTEIN"/>
    <property type="match status" value="1"/>
</dbReference>
<proteinExistence type="predicted"/>
<evidence type="ECO:0000313" key="2">
    <source>
        <dbReference type="EMBL" id="KAL2286370.1"/>
    </source>
</evidence>
<reference evidence="2 3" key="1">
    <citation type="submission" date="2024-03" db="EMBL/GenBank/DDBJ databases">
        <title>A high-quality draft genome sequence of Diaporthe vaccinii, a causative agent of upright dieback and viscid rot disease in cranberry plants.</title>
        <authorList>
            <person name="Sarrasin M."/>
            <person name="Lang B.F."/>
            <person name="Burger G."/>
        </authorList>
    </citation>
    <scope>NUCLEOTIDE SEQUENCE [LARGE SCALE GENOMIC DNA]</scope>
    <source>
        <strain evidence="2 3">IS7</strain>
    </source>
</reference>
<dbReference type="Pfam" id="PF06985">
    <property type="entry name" value="HET"/>
    <property type="match status" value="1"/>
</dbReference>
<comment type="caution">
    <text evidence="2">The sequence shown here is derived from an EMBL/GenBank/DDBJ whole genome shotgun (WGS) entry which is preliminary data.</text>
</comment>
<dbReference type="EMBL" id="JBAWTH010000025">
    <property type="protein sequence ID" value="KAL2286370.1"/>
    <property type="molecule type" value="Genomic_DNA"/>
</dbReference>
<name>A0ABR4EV95_9PEZI</name>
<evidence type="ECO:0000313" key="3">
    <source>
        <dbReference type="Proteomes" id="UP001600888"/>
    </source>
</evidence>